<keyword evidence="3" id="KW-1185">Reference proteome</keyword>
<organism evidence="2 3">
    <name type="scientific">Streptomyces phyllanthi</name>
    <dbReference type="NCBI Taxonomy" id="1803180"/>
    <lineage>
        <taxon>Bacteria</taxon>
        <taxon>Bacillati</taxon>
        <taxon>Actinomycetota</taxon>
        <taxon>Actinomycetes</taxon>
        <taxon>Kitasatosporales</taxon>
        <taxon>Streptomycetaceae</taxon>
        <taxon>Streptomyces</taxon>
    </lineage>
</organism>
<feature type="signal peptide" evidence="1">
    <location>
        <begin position="1"/>
        <end position="46"/>
    </location>
</feature>
<evidence type="ECO:0000313" key="3">
    <source>
        <dbReference type="Proteomes" id="UP000326979"/>
    </source>
</evidence>
<dbReference type="AlphaFoldDB" id="A0A5N8WAA4"/>
<keyword evidence="1" id="KW-0732">Signal</keyword>
<name>A0A5N8WAA4_9ACTN</name>
<sequence>MVSRNSSLLPRRWAWSRASRRRLAAVVLPVSSAVVAGLLSAAPAQAAERDRDHTALQKARYGKAEPFDAKRTKVHDPTVAAARKTLAKARAEVKWPGASAVKVRLPKAVRAAKAAAGNPEVRVVDRRTTSELGIDGFAFTVTGTDGEKAATTVDYSSFADAYSGNWSSRLRLVRLPECALTTPEKAECRRTTPVASENDAEKETVTAKVSARRAPTVLALSAAASSDQGTYEATPLAASSTWQAGGSNGDFTWNYPLE</sequence>
<feature type="chain" id="PRO_5024908979" evidence="1">
    <location>
        <begin position="47"/>
        <end position="258"/>
    </location>
</feature>
<evidence type="ECO:0000313" key="2">
    <source>
        <dbReference type="EMBL" id="MPY44391.1"/>
    </source>
</evidence>
<feature type="non-terminal residue" evidence="2">
    <location>
        <position position="258"/>
    </location>
</feature>
<evidence type="ECO:0000256" key="1">
    <source>
        <dbReference type="SAM" id="SignalP"/>
    </source>
</evidence>
<protein>
    <submittedName>
        <fullName evidence="2">Uncharacterized protein</fullName>
    </submittedName>
</protein>
<gene>
    <name evidence="2" type="ORF">FNH04_32145</name>
</gene>
<comment type="caution">
    <text evidence="2">The sequence shown here is derived from an EMBL/GenBank/DDBJ whole genome shotgun (WGS) entry which is preliminary data.</text>
</comment>
<dbReference type="EMBL" id="VJZE01000318">
    <property type="protein sequence ID" value="MPY44391.1"/>
    <property type="molecule type" value="Genomic_DNA"/>
</dbReference>
<dbReference type="Proteomes" id="UP000326979">
    <property type="component" value="Unassembled WGS sequence"/>
</dbReference>
<proteinExistence type="predicted"/>
<reference evidence="2 3" key="1">
    <citation type="submission" date="2019-07" db="EMBL/GenBank/DDBJ databases">
        <title>New species of Amycolatopsis and Streptomyces.</title>
        <authorList>
            <person name="Duangmal K."/>
            <person name="Teo W.F.A."/>
            <person name="Lipun K."/>
        </authorList>
    </citation>
    <scope>NUCLEOTIDE SEQUENCE [LARGE SCALE GENOMIC DNA]</scope>
    <source>
        <strain evidence="2 3">TISTR 2346</strain>
    </source>
</reference>
<accession>A0A5N8WAA4</accession>